<dbReference type="PANTHER" id="PTHR11264:SF0">
    <property type="entry name" value="URACIL-DNA GLYCOSYLASE"/>
    <property type="match status" value="1"/>
</dbReference>
<dbReference type="EC" id="3.2.2.27" evidence="4 8"/>
<feature type="active site" description="Proton acceptor" evidence="9">
    <location>
        <position position="26"/>
    </location>
</feature>
<keyword evidence="6 10" id="KW-0378">Hydrolase</keyword>
<organism evidence="12 13">
    <name type="scientific">Mycoplasma todarodis</name>
    <dbReference type="NCBI Taxonomy" id="1937191"/>
    <lineage>
        <taxon>Bacteria</taxon>
        <taxon>Bacillati</taxon>
        <taxon>Mycoplasmatota</taxon>
        <taxon>Mollicutes</taxon>
        <taxon>Mycoplasmataceae</taxon>
        <taxon>Mycoplasma</taxon>
    </lineage>
</organism>
<evidence type="ECO:0000256" key="3">
    <source>
        <dbReference type="ARBA" id="ARBA00008184"/>
    </source>
</evidence>
<evidence type="ECO:0000259" key="11">
    <source>
        <dbReference type="SMART" id="SM00986"/>
    </source>
</evidence>
<keyword evidence="7 10" id="KW-0234">DNA repair</keyword>
<dbReference type="PROSITE" id="PS00130">
    <property type="entry name" value="U_DNA_GLYCOSYLASE"/>
    <property type="match status" value="1"/>
</dbReference>
<comment type="catalytic activity">
    <reaction evidence="1 10">
        <text>Hydrolyzes single-stranded DNA or mismatched double-stranded DNA and polynucleotides, releasing free uracil.</text>
        <dbReference type="EC" id="3.2.2.27"/>
    </reaction>
</comment>
<dbReference type="Gene3D" id="3.40.470.10">
    <property type="entry name" value="Uracil-DNA glycosylase-like domain"/>
    <property type="match status" value="1"/>
</dbReference>
<evidence type="ECO:0000313" key="13">
    <source>
        <dbReference type="Proteomes" id="UP000291072"/>
    </source>
</evidence>
<dbReference type="GO" id="GO:0097510">
    <property type="term" value="P:base-excision repair, AP site formation via deaminated base removal"/>
    <property type="evidence" value="ECO:0007669"/>
    <property type="project" value="TreeGrafter"/>
</dbReference>
<accession>A0A4R0XPT8</accession>
<keyword evidence="5 10" id="KW-0227">DNA damage</keyword>
<evidence type="ECO:0000256" key="4">
    <source>
        <dbReference type="ARBA" id="ARBA00012030"/>
    </source>
</evidence>
<dbReference type="OrthoDB" id="9804372at2"/>
<evidence type="ECO:0000256" key="2">
    <source>
        <dbReference type="ARBA" id="ARBA00002631"/>
    </source>
</evidence>
<evidence type="ECO:0000256" key="6">
    <source>
        <dbReference type="ARBA" id="ARBA00022801"/>
    </source>
</evidence>
<dbReference type="PANTHER" id="PTHR11264">
    <property type="entry name" value="URACIL-DNA GLYCOSYLASE"/>
    <property type="match status" value="1"/>
</dbReference>
<comment type="similarity">
    <text evidence="3 10">Belongs to the uracil-DNA glycosylase (UDG) superfamily. UNG family.</text>
</comment>
<evidence type="ECO:0000256" key="8">
    <source>
        <dbReference type="NCBIfam" id="TIGR00628"/>
    </source>
</evidence>
<comment type="caution">
    <text evidence="12">The sequence shown here is derived from an EMBL/GenBank/DDBJ whole genome shotgun (WGS) entry which is preliminary data.</text>
</comment>
<dbReference type="SMART" id="SM00986">
    <property type="entry name" value="UDG"/>
    <property type="match status" value="1"/>
</dbReference>
<dbReference type="InterPro" id="IPR005122">
    <property type="entry name" value="Uracil-DNA_glycosylase-like"/>
</dbReference>
<dbReference type="GO" id="GO:0005737">
    <property type="term" value="C:cytoplasm"/>
    <property type="evidence" value="ECO:0007669"/>
    <property type="project" value="UniProtKB-UniRule"/>
</dbReference>
<evidence type="ECO:0000313" key="12">
    <source>
        <dbReference type="EMBL" id="TCG10895.1"/>
    </source>
</evidence>
<comment type="function">
    <text evidence="2 10">Excises uracil residues from the DNA which can arise as a result of misincorporation of dUMP residues by DNA polymerase or due to deamination of cytosine.</text>
</comment>
<evidence type="ECO:0000256" key="7">
    <source>
        <dbReference type="ARBA" id="ARBA00023204"/>
    </source>
</evidence>
<feature type="domain" description="Uracil-DNA glycosylase-like" evidence="11">
    <location>
        <begin position="11"/>
        <end position="165"/>
    </location>
</feature>
<evidence type="ECO:0000256" key="9">
    <source>
        <dbReference type="PROSITE-ProRule" id="PRU10072"/>
    </source>
</evidence>
<dbReference type="SMART" id="SM00987">
    <property type="entry name" value="UreE_C"/>
    <property type="match status" value="1"/>
</dbReference>
<dbReference type="Pfam" id="PF03167">
    <property type="entry name" value="UDG"/>
    <property type="match status" value="1"/>
</dbReference>
<dbReference type="Proteomes" id="UP000291072">
    <property type="component" value="Unassembled WGS sequence"/>
</dbReference>
<dbReference type="SUPFAM" id="SSF52141">
    <property type="entry name" value="Uracil-DNA glycosylase-like"/>
    <property type="match status" value="1"/>
</dbReference>
<dbReference type="NCBIfam" id="NF003592">
    <property type="entry name" value="PRK05254.1-5"/>
    <property type="match status" value="1"/>
</dbReference>
<sequence length="175" mass="19778">MNIYPPKELIHNYKIDSPKVVILGQDPYHQPGQANGLAFSVNPGVKLPPSLKNIFKELKSDLGIERTCGDLSDWKDQGIMLLNTSLTVEEGKPGSHILKWKKFTTNLISELGKEKDIVWILWGNHAKSFKHLIEGHILESSHPSPLGARHSFFGSKPFSRTNQLLKSMNKKEINW</sequence>
<dbReference type="CDD" id="cd10027">
    <property type="entry name" value="UDG-F1-like"/>
    <property type="match status" value="1"/>
</dbReference>
<reference evidence="12 13" key="1">
    <citation type="submission" date="2018-02" db="EMBL/GenBank/DDBJ databases">
        <title>Mycoplasma marinum and Mycoplasma todarodis sp. nov., moderately halophilic and psychrotolerant mycoplasmas isolated from cephalopods.</title>
        <authorList>
            <person name="Viver T."/>
        </authorList>
    </citation>
    <scope>NUCLEOTIDE SEQUENCE [LARGE SCALE GENOMIC DNA]</scope>
    <source>
        <strain evidence="12 13">5H</strain>
    </source>
</reference>
<protein>
    <recommendedName>
        <fullName evidence="4 8">Uracil-DNA glycosylase</fullName>
        <ecNumber evidence="4 8">3.2.2.27</ecNumber>
    </recommendedName>
</protein>
<dbReference type="AlphaFoldDB" id="A0A4R0XPT8"/>
<evidence type="ECO:0000256" key="1">
    <source>
        <dbReference type="ARBA" id="ARBA00001400"/>
    </source>
</evidence>
<dbReference type="GO" id="GO:0004844">
    <property type="term" value="F:uracil DNA N-glycosylase activity"/>
    <property type="evidence" value="ECO:0007669"/>
    <property type="project" value="UniProtKB-UniRule"/>
</dbReference>
<keyword evidence="13" id="KW-1185">Reference proteome</keyword>
<dbReference type="NCBIfam" id="TIGR00628">
    <property type="entry name" value="ung"/>
    <property type="match status" value="1"/>
</dbReference>
<proteinExistence type="inferred from homology"/>
<dbReference type="InterPro" id="IPR036895">
    <property type="entry name" value="Uracil-DNA_glycosylase-like_sf"/>
</dbReference>
<dbReference type="RefSeq" id="WP_131613530.1">
    <property type="nucleotide sequence ID" value="NZ_PSZP01000019.1"/>
</dbReference>
<evidence type="ECO:0000256" key="10">
    <source>
        <dbReference type="RuleBase" id="RU003780"/>
    </source>
</evidence>
<dbReference type="InterPro" id="IPR018085">
    <property type="entry name" value="Ura-DNA_Glyclase_AS"/>
</dbReference>
<dbReference type="EMBL" id="PSZP01000019">
    <property type="protein sequence ID" value="TCG10895.1"/>
    <property type="molecule type" value="Genomic_DNA"/>
</dbReference>
<gene>
    <name evidence="12" type="ORF">C4B25_02765</name>
</gene>
<dbReference type="InterPro" id="IPR002043">
    <property type="entry name" value="UDG_fam1"/>
</dbReference>
<dbReference type="NCBIfam" id="NF003588">
    <property type="entry name" value="PRK05254.1-1"/>
    <property type="match status" value="1"/>
</dbReference>
<name>A0A4R0XPT8_9MOLU</name>
<evidence type="ECO:0000256" key="5">
    <source>
        <dbReference type="ARBA" id="ARBA00022763"/>
    </source>
</evidence>